<feature type="domain" description="Peptidase S1" evidence="9">
    <location>
        <begin position="23"/>
        <end position="250"/>
    </location>
</feature>
<sequence length="254" mass="28091">MLLLLLLFPMAFVLPPEAQAGEIIGGQEARPHSRPYMAFVKIEREGKGGNMCGGFLIREDVVVTAAHCNCNLGNISVLLGAHNFAIDELGRQKIWVRRRIPHPEFNDETFENDIMLLQLWNKAEMTQTVGTIPLSQEKVKKGAVCSVAGWGQTSIRTNAQPSPTLQEVELTVMGKCMCLSRPYLHYVPSRMLCVGDPQERKAPFLGDSGGPLVCDGKAQGIVSHGTGDWSTPSVFTRLSKYVCWIKKTLRKLKP</sequence>
<dbReference type="PROSITE" id="PS00134">
    <property type="entry name" value="TRYPSIN_HIS"/>
    <property type="match status" value="1"/>
</dbReference>
<feature type="signal peptide" evidence="8">
    <location>
        <begin position="1"/>
        <end position="20"/>
    </location>
</feature>
<dbReference type="InterPro" id="IPR009003">
    <property type="entry name" value="Peptidase_S1_PA"/>
</dbReference>
<evidence type="ECO:0000256" key="5">
    <source>
        <dbReference type="ARBA" id="ARBA00023145"/>
    </source>
</evidence>
<evidence type="ECO:0000259" key="9">
    <source>
        <dbReference type="PROSITE" id="PS50240"/>
    </source>
</evidence>
<dbReference type="SUPFAM" id="SSF50494">
    <property type="entry name" value="Trypsin-like serine proteases"/>
    <property type="match status" value="1"/>
</dbReference>
<dbReference type="PANTHER" id="PTHR24271">
    <property type="entry name" value="KALLIKREIN-RELATED"/>
    <property type="match status" value="1"/>
</dbReference>
<keyword evidence="2 8" id="KW-0732">Signal</keyword>
<keyword evidence="5" id="KW-0865">Zymogen</keyword>
<protein>
    <recommendedName>
        <fullName evidence="9">Peptidase S1 domain-containing protein</fullName>
    </recommendedName>
</protein>
<reference evidence="10" key="3">
    <citation type="submission" date="2025-09" db="UniProtKB">
        <authorList>
            <consortium name="Ensembl"/>
        </authorList>
    </citation>
    <scope>IDENTIFICATION</scope>
</reference>
<dbReference type="CDD" id="cd00190">
    <property type="entry name" value="Tryp_SPc"/>
    <property type="match status" value="1"/>
</dbReference>
<keyword evidence="6" id="KW-1015">Disulfide bond</keyword>
<evidence type="ECO:0000256" key="2">
    <source>
        <dbReference type="ARBA" id="ARBA00022729"/>
    </source>
</evidence>
<keyword evidence="11" id="KW-1185">Reference proteome</keyword>
<dbReference type="InterPro" id="IPR001314">
    <property type="entry name" value="Peptidase_S1A"/>
</dbReference>
<dbReference type="PROSITE" id="PS50240">
    <property type="entry name" value="TRYPSIN_DOM"/>
    <property type="match status" value="1"/>
</dbReference>
<organism evidence="10 11">
    <name type="scientific">Gopherus agassizii</name>
    <name type="common">Agassiz's desert tortoise</name>
    <dbReference type="NCBI Taxonomy" id="38772"/>
    <lineage>
        <taxon>Eukaryota</taxon>
        <taxon>Metazoa</taxon>
        <taxon>Chordata</taxon>
        <taxon>Craniata</taxon>
        <taxon>Vertebrata</taxon>
        <taxon>Euteleostomi</taxon>
        <taxon>Archelosauria</taxon>
        <taxon>Testudinata</taxon>
        <taxon>Testudines</taxon>
        <taxon>Cryptodira</taxon>
        <taxon>Durocryptodira</taxon>
        <taxon>Testudinoidea</taxon>
        <taxon>Testudinidae</taxon>
        <taxon>Gopherus</taxon>
    </lineage>
</organism>
<dbReference type="Gene3D" id="2.40.10.10">
    <property type="entry name" value="Trypsin-like serine proteases"/>
    <property type="match status" value="2"/>
</dbReference>
<dbReference type="FunFam" id="2.40.10.10:FF:000005">
    <property type="entry name" value="Serine protease 37"/>
    <property type="match status" value="1"/>
</dbReference>
<dbReference type="GO" id="GO:0004252">
    <property type="term" value="F:serine-type endopeptidase activity"/>
    <property type="evidence" value="ECO:0007669"/>
    <property type="project" value="InterPro"/>
</dbReference>
<dbReference type="InterPro" id="IPR033116">
    <property type="entry name" value="TRYPSIN_SER"/>
</dbReference>
<accession>A0A452IF34</accession>
<dbReference type="Ensembl" id="ENSGAGT00000030105.1">
    <property type="protein sequence ID" value="ENSGAGP00000026486.1"/>
    <property type="gene ID" value="ENSGAGG00000019304.1"/>
</dbReference>
<dbReference type="SMART" id="SM00020">
    <property type="entry name" value="Tryp_SPc"/>
    <property type="match status" value="1"/>
</dbReference>
<evidence type="ECO:0000256" key="6">
    <source>
        <dbReference type="ARBA" id="ARBA00023157"/>
    </source>
</evidence>
<dbReference type="InterPro" id="IPR018114">
    <property type="entry name" value="TRYPSIN_HIS"/>
</dbReference>
<dbReference type="AlphaFoldDB" id="A0A452IF34"/>
<dbReference type="InterPro" id="IPR043504">
    <property type="entry name" value="Peptidase_S1_PA_chymotrypsin"/>
</dbReference>
<evidence type="ECO:0000256" key="1">
    <source>
        <dbReference type="ARBA" id="ARBA00022670"/>
    </source>
</evidence>
<dbReference type="PANTHER" id="PTHR24271:SF81">
    <property type="entry name" value="GRANZYME B"/>
    <property type="match status" value="1"/>
</dbReference>
<keyword evidence="3 7" id="KW-0378">Hydrolase</keyword>
<name>A0A452IF34_9SAUR</name>
<dbReference type="PROSITE" id="PS00135">
    <property type="entry name" value="TRYPSIN_SER"/>
    <property type="match status" value="1"/>
</dbReference>
<dbReference type="STRING" id="38772.ENSGAGP00000026486"/>
<reference evidence="11" key="1">
    <citation type="journal article" date="2017" name="PLoS ONE">
        <title>The Agassiz's desert tortoise genome provides a resource for the conservation of a threatened species.</title>
        <authorList>
            <person name="Tollis M."/>
            <person name="DeNardo D.F."/>
            <person name="Cornelius J.A."/>
            <person name="Dolby G.A."/>
            <person name="Edwards T."/>
            <person name="Henen B.T."/>
            <person name="Karl A.E."/>
            <person name="Murphy R.W."/>
            <person name="Kusumi K."/>
        </authorList>
    </citation>
    <scope>NUCLEOTIDE SEQUENCE [LARGE SCALE GENOMIC DNA]</scope>
</reference>
<dbReference type="Pfam" id="PF00089">
    <property type="entry name" value="Trypsin"/>
    <property type="match status" value="1"/>
</dbReference>
<keyword evidence="1 7" id="KW-0645">Protease</keyword>
<dbReference type="InterPro" id="IPR001254">
    <property type="entry name" value="Trypsin_dom"/>
</dbReference>
<feature type="chain" id="PRO_5019466705" description="Peptidase S1 domain-containing protein" evidence="8">
    <location>
        <begin position="21"/>
        <end position="254"/>
    </location>
</feature>
<evidence type="ECO:0000313" key="11">
    <source>
        <dbReference type="Proteomes" id="UP000291020"/>
    </source>
</evidence>
<dbReference type="PRINTS" id="PR00722">
    <property type="entry name" value="CHYMOTRYPSIN"/>
</dbReference>
<evidence type="ECO:0000256" key="7">
    <source>
        <dbReference type="RuleBase" id="RU363034"/>
    </source>
</evidence>
<dbReference type="GO" id="GO:0005737">
    <property type="term" value="C:cytoplasm"/>
    <property type="evidence" value="ECO:0007669"/>
    <property type="project" value="TreeGrafter"/>
</dbReference>
<proteinExistence type="predicted"/>
<evidence type="ECO:0000256" key="4">
    <source>
        <dbReference type="ARBA" id="ARBA00022825"/>
    </source>
</evidence>
<reference evidence="10" key="2">
    <citation type="submission" date="2025-08" db="UniProtKB">
        <authorList>
            <consortium name="Ensembl"/>
        </authorList>
    </citation>
    <scope>IDENTIFICATION</scope>
</reference>
<evidence type="ECO:0000313" key="10">
    <source>
        <dbReference type="Ensembl" id="ENSGAGP00000026486.1"/>
    </source>
</evidence>
<dbReference type="Proteomes" id="UP000291020">
    <property type="component" value="Unassembled WGS sequence"/>
</dbReference>
<keyword evidence="4 7" id="KW-0720">Serine protease</keyword>
<dbReference type="GO" id="GO:0006508">
    <property type="term" value="P:proteolysis"/>
    <property type="evidence" value="ECO:0007669"/>
    <property type="project" value="UniProtKB-KW"/>
</dbReference>
<evidence type="ECO:0000256" key="8">
    <source>
        <dbReference type="SAM" id="SignalP"/>
    </source>
</evidence>
<evidence type="ECO:0000256" key="3">
    <source>
        <dbReference type="ARBA" id="ARBA00022801"/>
    </source>
</evidence>